<protein>
    <submittedName>
        <fullName evidence="4">Substrate-binding domain-containing protein</fullName>
    </submittedName>
</protein>
<feature type="chain" id="PRO_5046106875" evidence="2">
    <location>
        <begin position="35"/>
        <end position="285"/>
    </location>
</feature>
<dbReference type="EMBL" id="BAABFO010000007">
    <property type="protein sequence ID" value="GAA4330440.1"/>
    <property type="molecule type" value="Genomic_DNA"/>
</dbReference>
<dbReference type="PROSITE" id="PS51318">
    <property type="entry name" value="TAT"/>
    <property type="match status" value="1"/>
</dbReference>
<dbReference type="InterPro" id="IPR006311">
    <property type="entry name" value="TAT_signal"/>
</dbReference>
<accession>A0ABP8GV71</accession>
<keyword evidence="1 2" id="KW-0732">Signal</keyword>
<comment type="caution">
    <text evidence="4">The sequence shown here is derived from an EMBL/GenBank/DDBJ whole genome shotgun (WGS) entry which is preliminary data.</text>
</comment>
<dbReference type="Gene3D" id="3.40.190.10">
    <property type="entry name" value="Periplasmic binding protein-like II"/>
    <property type="match status" value="2"/>
</dbReference>
<dbReference type="PANTHER" id="PTHR35936">
    <property type="entry name" value="MEMBRANE-BOUND LYTIC MUREIN TRANSGLYCOSYLASE F"/>
    <property type="match status" value="1"/>
</dbReference>
<dbReference type="SMART" id="SM00062">
    <property type="entry name" value="PBPb"/>
    <property type="match status" value="1"/>
</dbReference>
<evidence type="ECO:0000313" key="5">
    <source>
        <dbReference type="Proteomes" id="UP001501671"/>
    </source>
</evidence>
<evidence type="ECO:0000256" key="1">
    <source>
        <dbReference type="ARBA" id="ARBA00022729"/>
    </source>
</evidence>
<evidence type="ECO:0000313" key="4">
    <source>
        <dbReference type="EMBL" id="GAA4330440.1"/>
    </source>
</evidence>
<evidence type="ECO:0000256" key="2">
    <source>
        <dbReference type="SAM" id="SignalP"/>
    </source>
</evidence>
<dbReference type="InterPro" id="IPR022448">
    <property type="entry name" value="Quinoprotein_dehydrogenase"/>
</dbReference>
<feature type="domain" description="Solute-binding protein family 3/N-terminal" evidence="3">
    <location>
        <begin position="39"/>
        <end position="276"/>
    </location>
</feature>
<dbReference type="PANTHER" id="PTHR35936:SF17">
    <property type="entry name" value="ARGININE-BINDING EXTRACELLULAR PROTEIN ARTP"/>
    <property type="match status" value="1"/>
</dbReference>
<sequence>MSSRSPDHARPARRGALAAAALLLGACHAAGANAGGPAPLRVCADPDNLPFSRSDGSGFENRIARLLADDMHVPLEYAWLPDRRGFVRKTMGAGLCDVIVGVPAGFEPVDTTAPYYRSGFVFVGRAPAQGQADMLRSFDDPRLPSLRIGVLLIGIDPGTSPVGYALARHGAIDHVVGYTLYDPEPPAQRMIEAIAAGRLDSALLWGPQAGYFARRAAVPLEIAPARPPADMAAFPFEFSIAMGVRKGDEALRRRLDDFIVRRRHDIDAVLAEYGVPRTDIAGAAQ</sequence>
<reference evidence="5" key="1">
    <citation type="journal article" date="2019" name="Int. J. Syst. Evol. Microbiol.">
        <title>The Global Catalogue of Microorganisms (GCM) 10K type strain sequencing project: providing services to taxonomists for standard genome sequencing and annotation.</title>
        <authorList>
            <consortium name="The Broad Institute Genomics Platform"/>
            <consortium name="The Broad Institute Genome Sequencing Center for Infectious Disease"/>
            <person name="Wu L."/>
            <person name="Ma J."/>
        </authorList>
    </citation>
    <scope>NUCLEOTIDE SEQUENCE [LARGE SCALE GENOMIC DNA]</scope>
    <source>
        <strain evidence="5">JCM 17666</strain>
    </source>
</reference>
<name>A0ABP8GV71_9BURK</name>
<gene>
    <name evidence="4" type="ORF">GCM10023144_18130</name>
</gene>
<dbReference type="PROSITE" id="PS51257">
    <property type="entry name" value="PROKAR_LIPOPROTEIN"/>
    <property type="match status" value="1"/>
</dbReference>
<dbReference type="Proteomes" id="UP001501671">
    <property type="component" value="Unassembled WGS sequence"/>
</dbReference>
<proteinExistence type="predicted"/>
<evidence type="ECO:0000259" key="3">
    <source>
        <dbReference type="SMART" id="SM00062"/>
    </source>
</evidence>
<dbReference type="RefSeq" id="WP_345248536.1">
    <property type="nucleotide sequence ID" value="NZ_BAABFO010000007.1"/>
</dbReference>
<keyword evidence="5" id="KW-1185">Reference proteome</keyword>
<dbReference type="NCBIfam" id="TIGR03871">
    <property type="entry name" value="ABC_peri_MoxJ_2"/>
    <property type="match status" value="1"/>
</dbReference>
<dbReference type="SUPFAM" id="SSF53850">
    <property type="entry name" value="Periplasmic binding protein-like II"/>
    <property type="match status" value="1"/>
</dbReference>
<dbReference type="InterPro" id="IPR001638">
    <property type="entry name" value="Solute-binding_3/MltF_N"/>
</dbReference>
<organism evidence="4 5">
    <name type="scientific">Pigmentiphaga soli</name>
    <dbReference type="NCBI Taxonomy" id="1007095"/>
    <lineage>
        <taxon>Bacteria</taxon>
        <taxon>Pseudomonadati</taxon>
        <taxon>Pseudomonadota</taxon>
        <taxon>Betaproteobacteria</taxon>
        <taxon>Burkholderiales</taxon>
        <taxon>Alcaligenaceae</taxon>
        <taxon>Pigmentiphaga</taxon>
    </lineage>
</organism>
<feature type="signal peptide" evidence="2">
    <location>
        <begin position="1"/>
        <end position="34"/>
    </location>
</feature>